<evidence type="ECO:0000313" key="2">
    <source>
        <dbReference type="EMBL" id="KAJ7227504.1"/>
    </source>
</evidence>
<dbReference type="AlphaFoldDB" id="A0AAD7E495"/>
<evidence type="ECO:0000256" key="1">
    <source>
        <dbReference type="SAM" id="MobiDB-lite"/>
    </source>
</evidence>
<feature type="compositionally biased region" description="Polar residues" evidence="1">
    <location>
        <begin position="1"/>
        <end position="13"/>
    </location>
</feature>
<name>A0AAD7E495_9AGAR</name>
<dbReference type="EMBL" id="JARJCW010000003">
    <property type="protein sequence ID" value="KAJ7227504.1"/>
    <property type="molecule type" value="Genomic_DNA"/>
</dbReference>
<comment type="caution">
    <text evidence="2">The sequence shown here is derived from an EMBL/GenBank/DDBJ whole genome shotgun (WGS) entry which is preliminary data.</text>
</comment>
<reference evidence="2" key="1">
    <citation type="submission" date="2023-03" db="EMBL/GenBank/DDBJ databases">
        <title>Massive genome expansion in bonnet fungi (Mycena s.s.) driven by repeated elements and novel gene families across ecological guilds.</title>
        <authorList>
            <consortium name="Lawrence Berkeley National Laboratory"/>
            <person name="Harder C.B."/>
            <person name="Miyauchi S."/>
            <person name="Viragh M."/>
            <person name="Kuo A."/>
            <person name="Thoen E."/>
            <person name="Andreopoulos B."/>
            <person name="Lu D."/>
            <person name="Skrede I."/>
            <person name="Drula E."/>
            <person name="Henrissat B."/>
            <person name="Morin E."/>
            <person name="Kohler A."/>
            <person name="Barry K."/>
            <person name="LaButti K."/>
            <person name="Morin E."/>
            <person name="Salamov A."/>
            <person name="Lipzen A."/>
            <person name="Mereny Z."/>
            <person name="Hegedus B."/>
            <person name="Baldrian P."/>
            <person name="Stursova M."/>
            <person name="Weitz H."/>
            <person name="Taylor A."/>
            <person name="Grigoriev I.V."/>
            <person name="Nagy L.G."/>
            <person name="Martin F."/>
            <person name="Kauserud H."/>
        </authorList>
    </citation>
    <scope>NUCLEOTIDE SEQUENCE</scope>
    <source>
        <strain evidence="2">9144</strain>
    </source>
</reference>
<dbReference type="Proteomes" id="UP001219525">
    <property type="component" value="Unassembled WGS sequence"/>
</dbReference>
<keyword evidence="3" id="KW-1185">Reference proteome</keyword>
<organism evidence="2 3">
    <name type="scientific">Mycena pura</name>
    <dbReference type="NCBI Taxonomy" id="153505"/>
    <lineage>
        <taxon>Eukaryota</taxon>
        <taxon>Fungi</taxon>
        <taxon>Dikarya</taxon>
        <taxon>Basidiomycota</taxon>
        <taxon>Agaricomycotina</taxon>
        <taxon>Agaricomycetes</taxon>
        <taxon>Agaricomycetidae</taxon>
        <taxon>Agaricales</taxon>
        <taxon>Marasmiineae</taxon>
        <taxon>Mycenaceae</taxon>
        <taxon>Mycena</taxon>
    </lineage>
</organism>
<evidence type="ECO:0000313" key="3">
    <source>
        <dbReference type="Proteomes" id="UP001219525"/>
    </source>
</evidence>
<feature type="region of interest" description="Disordered" evidence="1">
    <location>
        <begin position="37"/>
        <end position="56"/>
    </location>
</feature>
<proteinExistence type="predicted"/>
<sequence>MTSQFRATSTTEPAQGPSLPPIAARYQQDLHLRVEAASTHNLPPPSKRRKVTAVRKPSDRLRDAARFFLLSDFCSPVVKPEIAETTSADNIGAMSVLPDCD</sequence>
<feature type="region of interest" description="Disordered" evidence="1">
    <location>
        <begin position="1"/>
        <end position="21"/>
    </location>
</feature>
<gene>
    <name evidence="2" type="ORF">GGX14DRAFT_556053</name>
</gene>
<protein>
    <submittedName>
        <fullName evidence="2">Uncharacterized protein</fullName>
    </submittedName>
</protein>
<accession>A0AAD7E495</accession>